<dbReference type="AlphaFoldDB" id="A0A7R9BVS2"/>
<keyword evidence="5" id="KW-0862">Zinc</keyword>
<protein>
    <recommendedName>
        <fullName evidence="7">Carboxypeptidase activation peptide domain-containing protein</fullName>
    </recommendedName>
</protein>
<dbReference type="GO" id="GO:0005615">
    <property type="term" value="C:extracellular space"/>
    <property type="evidence" value="ECO:0007669"/>
    <property type="project" value="TreeGrafter"/>
</dbReference>
<dbReference type="EMBL" id="CAJPEX010003522">
    <property type="protein sequence ID" value="CAG0922288.1"/>
    <property type="molecule type" value="Genomic_DNA"/>
</dbReference>
<evidence type="ECO:0000256" key="1">
    <source>
        <dbReference type="ARBA" id="ARBA00005988"/>
    </source>
</evidence>
<proteinExistence type="inferred from homology"/>
<dbReference type="PANTHER" id="PTHR11705:SF140">
    <property type="entry name" value="FI02848P-RELATED"/>
    <property type="match status" value="1"/>
</dbReference>
<keyword evidence="4" id="KW-0479">Metal-binding</keyword>
<evidence type="ECO:0000259" key="7">
    <source>
        <dbReference type="Pfam" id="PF02244"/>
    </source>
</evidence>
<dbReference type="SUPFAM" id="SSF54897">
    <property type="entry name" value="Protease propeptides/inhibitors"/>
    <property type="match status" value="1"/>
</dbReference>
<evidence type="ECO:0000256" key="4">
    <source>
        <dbReference type="ARBA" id="ARBA00022723"/>
    </source>
</evidence>
<evidence type="ECO:0000256" key="2">
    <source>
        <dbReference type="ARBA" id="ARBA00022645"/>
    </source>
</evidence>
<feature type="domain" description="Carboxypeptidase activation peptide" evidence="7">
    <location>
        <begin position="173"/>
        <end position="215"/>
    </location>
</feature>
<dbReference type="SUPFAM" id="SSF53187">
    <property type="entry name" value="Zn-dependent exopeptidases"/>
    <property type="match status" value="1"/>
</dbReference>
<dbReference type="EMBL" id="OA885559">
    <property type="protein sequence ID" value="CAD7282136.1"/>
    <property type="molecule type" value="Genomic_DNA"/>
</dbReference>
<evidence type="ECO:0000256" key="6">
    <source>
        <dbReference type="ARBA" id="ARBA00023049"/>
    </source>
</evidence>
<dbReference type="PANTHER" id="PTHR11705">
    <property type="entry name" value="PROTEASE FAMILY M14 CARBOXYPEPTIDASE A,B"/>
    <property type="match status" value="1"/>
</dbReference>
<dbReference type="Pfam" id="PF02244">
    <property type="entry name" value="Propep_M14"/>
    <property type="match status" value="1"/>
</dbReference>
<keyword evidence="6" id="KW-0482">Metalloprotease</keyword>
<dbReference type="GO" id="GO:0004181">
    <property type="term" value="F:metallocarboxypeptidase activity"/>
    <property type="evidence" value="ECO:0007669"/>
    <property type="project" value="TreeGrafter"/>
</dbReference>
<organism evidence="8">
    <name type="scientific">Notodromas monacha</name>
    <dbReference type="NCBI Taxonomy" id="399045"/>
    <lineage>
        <taxon>Eukaryota</taxon>
        <taxon>Metazoa</taxon>
        <taxon>Ecdysozoa</taxon>
        <taxon>Arthropoda</taxon>
        <taxon>Crustacea</taxon>
        <taxon>Oligostraca</taxon>
        <taxon>Ostracoda</taxon>
        <taxon>Podocopa</taxon>
        <taxon>Podocopida</taxon>
        <taxon>Cypridocopina</taxon>
        <taxon>Cypridoidea</taxon>
        <taxon>Cyprididae</taxon>
        <taxon>Notodromas</taxon>
    </lineage>
</organism>
<keyword evidence="2" id="KW-0121">Carboxypeptidase</keyword>
<reference evidence="8" key="1">
    <citation type="submission" date="2020-11" db="EMBL/GenBank/DDBJ databases">
        <authorList>
            <person name="Tran Van P."/>
        </authorList>
    </citation>
    <scope>NUCLEOTIDE SEQUENCE</scope>
</reference>
<evidence type="ECO:0000313" key="9">
    <source>
        <dbReference type="Proteomes" id="UP000678499"/>
    </source>
</evidence>
<keyword evidence="9" id="KW-1185">Reference proteome</keyword>
<evidence type="ECO:0000256" key="3">
    <source>
        <dbReference type="ARBA" id="ARBA00022670"/>
    </source>
</evidence>
<sequence length="324" mass="36569">MSSIKVRTCTTEYNVSNVALDAKRTSETETSFSRSPTVEATLFTAMSLRRERNPTKHSVPHGTSSGRDHELRHTKGAAILQQSQPNPRQLNTDHFAICRHGDSDFQAWLFFSFALNFTELFLMMCLKCFPSYRRPNLKLEKLLKPEVVLCWISGVGRIGWTLASLLIGENRVDVGKPVDVRASGDELKNFKDYLRGNSIQYTIQIENVDAFIAEQALVSSRTAVSERSVFNFHDYHQVSLMEKQLLAWERQYGVKRAFAHSIGSSFQGRDILGMKVSFGETDRPLIVIEAGIFQQPGVSQGVQLTHALNCIKDPEQLQNQSQEP</sequence>
<dbReference type="Proteomes" id="UP000678499">
    <property type="component" value="Unassembled WGS sequence"/>
</dbReference>
<keyword evidence="6" id="KW-0378">Hydrolase</keyword>
<keyword evidence="3" id="KW-0645">Protease</keyword>
<dbReference type="GO" id="GO:0046872">
    <property type="term" value="F:metal ion binding"/>
    <property type="evidence" value="ECO:0007669"/>
    <property type="project" value="UniProtKB-KW"/>
</dbReference>
<accession>A0A7R9BVS2</accession>
<dbReference type="InterPro" id="IPR036990">
    <property type="entry name" value="M14A-like_propep"/>
</dbReference>
<dbReference type="InterPro" id="IPR003146">
    <property type="entry name" value="M14A_act_pep"/>
</dbReference>
<evidence type="ECO:0000313" key="8">
    <source>
        <dbReference type="EMBL" id="CAD7282136.1"/>
    </source>
</evidence>
<dbReference type="GO" id="GO:0006508">
    <property type="term" value="P:proteolysis"/>
    <property type="evidence" value="ECO:0007669"/>
    <property type="project" value="UniProtKB-KW"/>
</dbReference>
<dbReference type="Gene3D" id="3.30.70.340">
    <property type="entry name" value="Metallocarboxypeptidase-like"/>
    <property type="match status" value="1"/>
</dbReference>
<evidence type="ECO:0000256" key="5">
    <source>
        <dbReference type="ARBA" id="ARBA00022833"/>
    </source>
</evidence>
<gene>
    <name evidence="8" type="ORF">NMOB1V02_LOCUS9767</name>
</gene>
<dbReference type="Gene3D" id="3.40.630.10">
    <property type="entry name" value="Zn peptidases"/>
    <property type="match status" value="1"/>
</dbReference>
<name>A0A7R9BVS2_9CRUS</name>
<comment type="similarity">
    <text evidence="1">Belongs to the peptidase M14 family.</text>
</comment>